<organism evidence="16 17">
    <name type="scientific">Acropora cervicornis</name>
    <name type="common">Staghorn coral</name>
    <dbReference type="NCBI Taxonomy" id="6130"/>
    <lineage>
        <taxon>Eukaryota</taxon>
        <taxon>Metazoa</taxon>
        <taxon>Cnidaria</taxon>
        <taxon>Anthozoa</taxon>
        <taxon>Hexacorallia</taxon>
        <taxon>Scleractinia</taxon>
        <taxon>Astrocoeniina</taxon>
        <taxon>Acroporidae</taxon>
        <taxon>Acropora</taxon>
    </lineage>
</organism>
<dbReference type="InterPro" id="IPR009030">
    <property type="entry name" value="Growth_fac_rcpt_cys_sf"/>
</dbReference>
<comment type="caution">
    <text evidence="16">The sequence shown here is derived from an EMBL/GenBank/DDBJ whole genome shotgun (WGS) entry which is preliminary data.</text>
</comment>
<evidence type="ECO:0000256" key="11">
    <source>
        <dbReference type="ARBA" id="ARBA00023157"/>
    </source>
</evidence>
<dbReference type="Pfam" id="PF14670">
    <property type="entry name" value="FXa_inhibition"/>
    <property type="match status" value="1"/>
</dbReference>
<evidence type="ECO:0000256" key="4">
    <source>
        <dbReference type="ARBA" id="ARBA00022536"/>
    </source>
</evidence>
<dbReference type="SMART" id="SM00179">
    <property type="entry name" value="EGF_CA"/>
    <property type="match status" value="3"/>
</dbReference>
<evidence type="ECO:0000256" key="5">
    <source>
        <dbReference type="ARBA" id="ARBA00022583"/>
    </source>
</evidence>
<dbReference type="GO" id="GO:0005509">
    <property type="term" value="F:calcium ion binding"/>
    <property type="evidence" value="ECO:0007669"/>
    <property type="project" value="InterPro"/>
</dbReference>
<dbReference type="Gene3D" id="2.10.25.10">
    <property type="entry name" value="Laminin"/>
    <property type="match status" value="3"/>
</dbReference>
<keyword evidence="10" id="KW-0472">Membrane</keyword>
<dbReference type="FunFam" id="2.10.25.10:FF:000009">
    <property type="entry name" value="Low-density lipoprotein receptor isoform 1"/>
    <property type="match status" value="1"/>
</dbReference>
<keyword evidence="11" id="KW-1015">Disulfide bond</keyword>
<dbReference type="PANTHER" id="PTHR47333:SF4">
    <property type="entry name" value="EGF-LIKE DOMAIN-CONTAINING PROTEIN"/>
    <property type="match status" value="1"/>
</dbReference>
<feature type="domain" description="EGF-like" evidence="15">
    <location>
        <begin position="5"/>
        <end position="46"/>
    </location>
</feature>
<dbReference type="Proteomes" id="UP001249851">
    <property type="component" value="Unassembled WGS sequence"/>
</dbReference>
<sequence length="313" mass="35634">MAEGDFDECQSNQTNSCSQLCINAPGSYSCACQNGYSLNDDKESCDDINECINEDYFNCTDPLQHCICENIFGSYKCSCQKGFNLVNGSRCEDIDECNSTKPLAPCDQICENILGSYKCSCQKGFNLVNGSVCEVVNLYPYGEHQSDQEFGVDDLFGYYRSIMCLEIKVQPYGLRFFGERHYKLHICRNGKIQTNSEWSLQWPRKFGVSFFLDRIGMFAPFWARSDQYQSFKSGISKVYYHIYDKSQSNYDQTSKILALASKHVEHYGGGRFAGFTATWVLVVTWENLCPSVFYYSYLYDGNSGMCPMVSILC</sequence>
<comment type="subcellular location">
    <subcellularLocation>
        <location evidence="1">Membrane</location>
        <topology evidence="1">Single-pass type I membrane protein</topology>
    </subcellularLocation>
    <subcellularLocation>
        <location evidence="2">Secreted</location>
    </subcellularLocation>
</comment>
<dbReference type="GO" id="GO:0016020">
    <property type="term" value="C:membrane"/>
    <property type="evidence" value="ECO:0007669"/>
    <property type="project" value="UniProtKB-SubCell"/>
</dbReference>
<name>A0AAD9QVI5_ACRCE</name>
<dbReference type="EMBL" id="JARQWQ010000012">
    <property type="protein sequence ID" value="KAK2568179.1"/>
    <property type="molecule type" value="Genomic_DNA"/>
</dbReference>
<dbReference type="InterPro" id="IPR049883">
    <property type="entry name" value="NOTCH1_EGF-like"/>
</dbReference>
<evidence type="ECO:0000256" key="9">
    <source>
        <dbReference type="ARBA" id="ARBA00022989"/>
    </source>
</evidence>
<dbReference type="GO" id="GO:0006897">
    <property type="term" value="P:endocytosis"/>
    <property type="evidence" value="ECO:0007669"/>
    <property type="project" value="UniProtKB-KW"/>
</dbReference>
<evidence type="ECO:0000256" key="12">
    <source>
        <dbReference type="ARBA" id="ARBA00023170"/>
    </source>
</evidence>
<dbReference type="FunFam" id="2.10.25.10:FF:000240">
    <property type="entry name" value="Vitamin K-dependent protein S"/>
    <property type="match status" value="1"/>
</dbReference>
<dbReference type="InterPro" id="IPR000152">
    <property type="entry name" value="EGF-type_Asp/Asn_hydroxyl_site"/>
</dbReference>
<dbReference type="PROSITE" id="PS01186">
    <property type="entry name" value="EGF_2"/>
    <property type="match status" value="2"/>
</dbReference>
<proteinExistence type="predicted"/>
<dbReference type="InterPro" id="IPR052080">
    <property type="entry name" value="vWF_C/EGF_Fibrillin"/>
</dbReference>
<evidence type="ECO:0000313" key="17">
    <source>
        <dbReference type="Proteomes" id="UP001249851"/>
    </source>
</evidence>
<keyword evidence="7" id="KW-0732">Signal</keyword>
<dbReference type="Pfam" id="PF06119">
    <property type="entry name" value="NIDO"/>
    <property type="match status" value="1"/>
</dbReference>
<dbReference type="InterPro" id="IPR003886">
    <property type="entry name" value="NIDO_dom"/>
</dbReference>
<keyword evidence="4 14" id="KW-0245">EGF-like domain</keyword>
<dbReference type="SUPFAM" id="SSF57196">
    <property type="entry name" value="EGF/Laminin"/>
    <property type="match status" value="1"/>
</dbReference>
<evidence type="ECO:0000256" key="14">
    <source>
        <dbReference type="PROSITE-ProRule" id="PRU00076"/>
    </source>
</evidence>
<evidence type="ECO:0000256" key="13">
    <source>
        <dbReference type="ARBA" id="ARBA00023180"/>
    </source>
</evidence>
<keyword evidence="5" id="KW-0254">Endocytosis</keyword>
<keyword evidence="8" id="KW-0677">Repeat</keyword>
<dbReference type="GO" id="GO:0007160">
    <property type="term" value="P:cell-matrix adhesion"/>
    <property type="evidence" value="ECO:0007669"/>
    <property type="project" value="InterPro"/>
</dbReference>
<protein>
    <submittedName>
        <fullName evidence="16">Hemicentin-2</fullName>
    </submittedName>
</protein>
<keyword evidence="12" id="KW-0675">Receptor</keyword>
<keyword evidence="3" id="KW-0964">Secreted</keyword>
<keyword evidence="13" id="KW-0325">Glycoprotein</keyword>
<evidence type="ECO:0000256" key="6">
    <source>
        <dbReference type="ARBA" id="ARBA00022692"/>
    </source>
</evidence>
<dbReference type="InterPro" id="IPR018097">
    <property type="entry name" value="EGF_Ca-bd_CS"/>
</dbReference>
<dbReference type="SMART" id="SM00181">
    <property type="entry name" value="EGF"/>
    <property type="match status" value="3"/>
</dbReference>
<dbReference type="PROSITE" id="PS50026">
    <property type="entry name" value="EGF_3"/>
    <property type="match status" value="1"/>
</dbReference>
<evidence type="ECO:0000256" key="3">
    <source>
        <dbReference type="ARBA" id="ARBA00022525"/>
    </source>
</evidence>
<gene>
    <name evidence="16" type="ORF">P5673_007170</name>
</gene>
<evidence type="ECO:0000256" key="2">
    <source>
        <dbReference type="ARBA" id="ARBA00004613"/>
    </source>
</evidence>
<accession>A0AAD9QVI5</accession>
<reference evidence="16" key="2">
    <citation type="journal article" date="2023" name="Science">
        <title>Genomic signatures of disease resistance in endangered staghorn corals.</title>
        <authorList>
            <person name="Vollmer S.V."/>
            <person name="Selwyn J.D."/>
            <person name="Despard B.A."/>
            <person name="Roesel C.L."/>
        </authorList>
    </citation>
    <scope>NUCLEOTIDE SEQUENCE</scope>
    <source>
        <strain evidence="16">K2</strain>
    </source>
</reference>
<dbReference type="PROSITE" id="PS00010">
    <property type="entry name" value="ASX_HYDROXYL"/>
    <property type="match status" value="2"/>
</dbReference>
<dbReference type="PROSITE" id="PS01187">
    <property type="entry name" value="EGF_CA"/>
    <property type="match status" value="2"/>
</dbReference>
<dbReference type="InterPro" id="IPR000742">
    <property type="entry name" value="EGF"/>
</dbReference>
<dbReference type="GO" id="GO:0005576">
    <property type="term" value="C:extracellular region"/>
    <property type="evidence" value="ECO:0007669"/>
    <property type="project" value="UniProtKB-SubCell"/>
</dbReference>
<comment type="caution">
    <text evidence="14">Lacks conserved residue(s) required for the propagation of feature annotation.</text>
</comment>
<dbReference type="AlphaFoldDB" id="A0AAD9QVI5"/>
<dbReference type="PANTHER" id="PTHR47333">
    <property type="entry name" value="VON WILLEBRAND FACTOR C AND EGF DOMAIN-CONTAINING PROTEIN"/>
    <property type="match status" value="1"/>
</dbReference>
<evidence type="ECO:0000256" key="8">
    <source>
        <dbReference type="ARBA" id="ARBA00022737"/>
    </source>
</evidence>
<dbReference type="SUPFAM" id="SSF57184">
    <property type="entry name" value="Growth factor receptor domain"/>
    <property type="match status" value="1"/>
</dbReference>
<evidence type="ECO:0000256" key="1">
    <source>
        <dbReference type="ARBA" id="ARBA00004479"/>
    </source>
</evidence>
<evidence type="ECO:0000313" key="16">
    <source>
        <dbReference type="EMBL" id="KAK2568179.1"/>
    </source>
</evidence>
<evidence type="ECO:0000256" key="7">
    <source>
        <dbReference type="ARBA" id="ARBA00022729"/>
    </source>
</evidence>
<keyword evidence="6" id="KW-0812">Transmembrane</keyword>
<evidence type="ECO:0000256" key="10">
    <source>
        <dbReference type="ARBA" id="ARBA00023136"/>
    </source>
</evidence>
<keyword evidence="9" id="KW-1133">Transmembrane helix</keyword>
<reference evidence="16" key="1">
    <citation type="journal article" date="2023" name="G3 (Bethesda)">
        <title>Whole genome assembly and annotation of the endangered Caribbean coral Acropora cervicornis.</title>
        <authorList>
            <person name="Selwyn J.D."/>
            <person name="Vollmer S.V."/>
        </authorList>
    </citation>
    <scope>NUCLEOTIDE SEQUENCE</scope>
    <source>
        <strain evidence="16">K2</strain>
    </source>
</reference>
<evidence type="ECO:0000259" key="15">
    <source>
        <dbReference type="PROSITE" id="PS50026"/>
    </source>
</evidence>
<dbReference type="InterPro" id="IPR001881">
    <property type="entry name" value="EGF-like_Ca-bd_dom"/>
</dbReference>
<keyword evidence="17" id="KW-1185">Reference proteome</keyword>
<dbReference type="Pfam" id="PF07645">
    <property type="entry name" value="EGF_CA"/>
    <property type="match status" value="2"/>
</dbReference>